<protein>
    <recommendedName>
        <fullName evidence="5">SMC hinge domain-containing protein</fullName>
    </recommendedName>
</protein>
<evidence type="ECO:0000256" key="2">
    <source>
        <dbReference type="ARBA" id="ARBA00022840"/>
    </source>
</evidence>
<proteinExistence type="predicted"/>
<reference evidence="6 7" key="1">
    <citation type="journal article" date="2024" name="G3 (Bethesda)">
        <title>Genome assembly of Hibiscus sabdariffa L. provides insights into metabolisms of medicinal natural products.</title>
        <authorList>
            <person name="Kim T."/>
        </authorList>
    </citation>
    <scope>NUCLEOTIDE SEQUENCE [LARGE SCALE GENOMIC DNA]</scope>
    <source>
        <strain evidence="6">TK-2024</strain>
        <tissue evidence="6">Old leaves</tissue>
    </source>
</reference>
<keyword evidence="2" id="KW-0067">ATP-binding</keyword>
<evidence type="ECO:0000256" key="4">
    <source>
        <dbReference type="SAM" id="Coils"/>
    </source>
</evidence>
<evidence type="ECO:0000256" key="1">
    <source>
        <dbReference type="ARBA" id="ARBA00022741"/>
    </source>
</evidence>
<dbReference type="PANTHER" id="PTHR18937:SF172">
    <property type="entry name" value="STRUCTURAL MAINTENANCE OF CHROMOSOMES PROTEIN"/>
    <property type="match status" value="1"/>
</dbReference>
<keyword evidence="7" id="KW-1185">Reference proteome</keyword>
<keyword evidence="4" id="KW-0175">Coiled coil</keyword>
<feature type="coiled-coil region" evidence="4">
    <location>
        <begin position="139"/>
        <end position="253"/>
    </location>
</feature>
<dbReference type="Gene3D" id="1.10.287.620">
    <property type="entry name" value="Helix Hairpins"/>
    <property type="match status" value="1"/>
</dbReference>
<gene>
    <name evidence="6" type="ORF">V6N11_014683</name>
</gene>
<accession>A0ABR2TPT5</accession>
<name>A0ABR2TPT5_9ROSI</name>
<evidence type="ECO:0000256" key="3">
    <source>
        <dbReference type="ARBA" id="ARBA00023242"/>
    </source>
</evidence>
<dbReference type="Proteomes" id="UP001396334">
    <property type="component" value="Unassembled WGS sequence"/>
</dbReference>
<dbReference type="SUPFAM" id="SSF75553">
    <property type="entry name" value="Smc hinge domain"/>
    <property type="match status" value="1"/>
</dbReference>
<dbReference type="InterPro" id="IPR036277">
    <property type="entry name" value="SMC_hinge_sf"/>
</dbReference>
<dbReference type="PANTHER" id="PTHR18937">
    <property type="entry name" value="STRUCTURAL MAINTENANCE OF CHROMOSOMES SMC FAMILY MEMBER"/>
    <property type="match status" value="1"/>
</dbReference>
<feature type="domain" description="SMC hinge" evidence="5">
    <location>
        <begin position="15"/>
        <end position="91"/>
    </location>
</feature>
<dbReference type="EMBL" id="JBBPBN010000004">
    <property type="protein sequence ID" value="KAK9039483.1"/>
    <property type="molecule type" value="Genomic_DNA"/>
</dbReference>
<sequence length="353" mass="39938">MGMETSDEFATREPEQTRAKYDVAISTACPGLDYIVVETTAAAQACVELLRREQLGIATFMILDERMELAFYASLGNTIVAKDLDQQRISTCGNAYGALFERSGTMSGGGSKPRGGKMGTSIRANSVSRETVIAAEKELANMVDSLNTIRKKIDEAIRNYQASEKVVAELEMEIAKSQKEVDSLNSEYKYLEKQLDSLEAASRPKQDEISRLEELKKIISTEEKEIDRIIQGSKKLKEKASDLQNKIENAGGERLKTQKSKVEKIQSDIDKNSTDINRHKVQIETGEKMVKKLTKGIEESKKEKERIVEGKDKMHDMFKEIEQKAFTVQENYKKVQKVDSDFKLQDMKKMYKM</sequence>
<dbReference type="Pfam" id="PF06470">
    <property type="entry name" value="SMC_hinge"/>
    <property type="match status" value="1"/>
</dbReference>
<dbReference type="SMART" id="SM00968">
    <property type="entry name" value="SMC_hinge"/>
    <property type="match status" value="1"/>
</dbReference>
<evidence type="ECO:0000259" key="5">
    <source>
        <dbReference type="SMART" id="SM00968"/>
    </source>
</evidence>
<dbReference type="Gene3D" id="1.20.1060.20">
    <property type="match status" value="1"/>
</dbReference>
<keyword evidence="3" id="KW-0539">Nucleus</keyword>
<comment type="caution">
    <text evidence="6">The sequence shown here is derived from an EMBL/GenBank/DDBJ whole genome shotgun (WGS) entry which is preliminary data.</text>
</comment>
<dbReference type="InterPro" id="IPR010935">
    <property type="entry name" value="SMC_hinge"/>
</dbReference>
<evidence type="ECO:0000313" key="7">
    <source>
        <dbReference type="Proteomes" id="UP001396334"/>
    </source>
</evidence>
<evidence type="ECO:0000313" key="6">
    <source>
        <dbReference type="EMBL" id="KAK9039483.1"/>
    </source>
</evidence>
<organism evidence="6 7">
    <name type="scientific">Hibiscus sabdariffa</name>
    <name type="common">roselle</name>
    <dbReference type="NCBI Taxonomy" id="183260"/>
    <lineage>
        <taxon>Eukaryota</taxon>
        <taxon>Viridiplantae</taxon>
        <taxon>Streptophyta</taxon>
        <taxon>Embryophyta</taxon>
        <taxon>Tracheophyta</taxon>
        <taxon>Spermatophyta</taxon>
        <taxon>Magnoliopsida</taxon>
        <taxon>eudicotyledons</taxon>
        <taxon>Gunneridae</taxon>
        <taxon>Pentapetalae</taxon>
        <taxon>rosids</taxon>
        <taxon>malvids</taxon>
        <taxon>Malvales</taxon>
        <taxon>Malvaceae</taxon>
        <taxon>Malvoideae</taxon>
        <taxon>Hibiscus</taxon>
    </lineage>
</organism>
<keyword evidence="1" id="KW-0547">Nucleotide-binding</keyword>